<reference evidence="1" key="1">
    <citation type="submission" date="2022-06" db="EMBL/GenBank/DDBJ databases">
        <title>Uncovering the hologenomic basis of an extraordinary plant invasion.</title>
        <authorList>
            <person name="Bieker V.C."/>
            <person name="Martin M.D."/>
            <person name="Gilbert T."/>
            <person name="Hodgins K."/>
            <person name="Battlay P."/>
            <person name="Petersen B."/>
            <person name="Wilson J."/>
        </authorList>
    </citation>
    <scope>NUCLEOTIDE SEQUENCE</scope>
    <source>
        <strain evidence="1">AA19_3_7</strain>
        <tissue evidence="1">Leaf</tissue>
    </source>
</reference>
<proteinExistence type="predicted"/>
<protein>
    <submittedName>
        <fullName evidence="1">Uncharacterized protein</fullName>
    </submittedName>
</protein>
<evidence type="ECO:0000313" key="2">
    <source>
        <dbReference type="Proteomes" id="UP001206925"/>
    </source>
</evidence>
<evidence type="ECO:0000313" key="1">
    <source>
        <dbReference type="EMBL" id="KAI7756039.1"/>
    </source>
</evidence>
<dbReference type="AlphaFoldDB" id="A0AAD5GWX1"/>
<gene>
    <name evidence="1" type="ORF">M8C21_019343</name>
</gene>
<accession>A0AAD5GWX1</accession>
<keyword evidence="2" id="KW-1185">Reference proteome</keyword>
<sequence>MAYNVLGLLCFSCCTDPLLLVKRAYEVVFSRRELADQLTGHVLILNLLMCGCRVIRKSFYMPYQYHGIKHWMDEVAGGICVSLD</sequence>
<name>A0AAD5GWX1_AMBAR</name>
<comment type="caution">
    <text evidence="1">The sequence shown here is derived from an EMBL/GenBank/DDBJ whole genome shotgun (WGS) entry which is preliminary data.</text>
</comment>
<dbReference type="EMBL" id="JAMZMK010000626">
    <property type="protein sequence ID" value="KAI7756039.1"/>
    <property type="molecule type" value="Genomic_DNA"/>
</dbReference>
<organism evidence="1 2">
    <name type="scientific">Ambrosia artemisiifolia</name>
    <name type="common">Common ragweed</name>
    <dbReference type="NCBI Taxonomy" id="4212"/>
    <lineage>
        <taxon>Eukaryota</taxon>
        <taxon>Viridiplantae</taxon>
        <taxon>Streptophyta</taxon>
        <taxon>Embryophyta</taxon>
        <taxon>Tracheophyta</taxon>
        <taxon>Spermatophyta</taxon>
        <taxon>Magnoliopsida</taxon>
        <taxon>eudicotyledons</taxon>
        <taxon>Gunneridae</taxon>
        <taxon>Pentapetalae</taxon>
        <taxon>asterids</taxon>
        <taxon>campanulids</taxon>
        <taxon>Asterales</taxon>
        <taxon>Asteraceae</taxon>
        <taxon>Asteroideae</taxon>
        <taxon>Heliantheae alliance</taxon>
        <taxon>Heliantheae</taxon>
        <taxon>Ambrosia</taxon>
    </lineage>
</organism>
<dbReference type="Proteomes" id="UP001206925">
    <property type="component" value="Unassembled WGS sequence"/>
</dbReference>